<proteinExistence type="predicted"/>
<dbReference type="AlphaFoldDB" id="A0AAQ3TSE6"/>
<accession>A0AAQ3TSE6</accession>
<feature type="region of interest" description="Disordered" evidence="1">
    <location>
        <begin position="116"/>
        <end position="138"/>
    </location>
</feature>
<feature type="region of interest" description="Disordered" evidence="1">
    <location>
        <begin position="76"/>
        <end position="101"/>
    </location>
</feature>
<feature type="compositionally biased region" description="Pro residues" evidence="1">
    <location>
        <begin position="77"/>
        <end position="93"/>
    </location>
</feature>
<dbReference type="CDD" id="cd00303">
    <property type="entry name" value="retropepsin_like"/>
    <property type="match status" value="1"/>
</dbReference>
<dbReference type="SUPFAM" id="SSF50630">
    <property type="entry name" value="Acid proteases"/>
    <property type="match status" value="1"/>
</dbReference>
<evidence type="ECO:0000256" key="1">
    <source>
        <dbReference type="SAM" id="MobiDB-lite"/>
    </source>
</evidence>
<dbReference type="GO" id="GO:0006508">
    <property type="term" value="P:proteolysis"/>
    <property type="evidence" value="ECO:0007669"/>
    <property type="project" value="InterPro"/>
</dbReference>
<dbReference type="InterPro" id="IPR001969">
    <property type="entry name" value="Aspartic_peptidase_AS"/>
</dbReference>
<dbReference type="GO" id="GO:0004190">
    <property type="term" value="F:aspartic-type endopeptidase activity"/>
    <property type="evidence" value="ECO:0007669"/>
    <property type="project" value="InterPro"/>
</dbReference>
<gene>
    <name evidence="2" type="ORF">U9M48_026503</name>
</gene>
<dbReference type="PANTHER" id="PTHR15503:SF22">
    <property type="entry name" value="TRANSPOSON TY3-I GAG POLYPROTEIN"/>
    <property type="match status" value="1"/>
</dbReference>
<dbReference type="InterPro" id="IPR032567">
    <property type="entry name" value="RTL1-rel"/>
</dbReference>
<dbReference type="InterPro" id="IPR021109">
    <property type="entry name" value="Peptidase_aspartic_dom_sf"/>
</dbReference>
<dbReference type="EMBL" id="CP144750">
    <property type="protein sequence ID" value="WVZ78855.1"/>
    <property type="molecule type" value="Genomic_DNA"/>
</dbReference>
<organism evidence="2 3">
    <name type="scientific">Paspalum notatum var. saurae</name>
    <dbReference type="NCBI Taxonomy" id="547442"/>
    <lineage>
        <taxon>Eukaryota</taxon>
        <taxon>Viridiplantae</taxon>
        <taxon>Streptophyta</taxon>
        <taxon>Embryophyta</taxon>
        <taxon>Tracheophyta</taxon>
        <taxon>Spermatophyta</taxon>
        <taxon>Magnoliopsida</taxon>
        <taxon>Liliopsida</taxon>
        <taxon>Poales</taxon>
        <taxon>Poaceae</taxon>
        <taxon>PACMAD clade</taxon>
        <taxon>Panicoideae</taxon>
        <taxon>Andropogonodae</taxon>
        <taxon>Paspaleae</taxon>
        <taxon>Paspalinae</taxon>
        <taxon>Paspalum</taxon>
    </lineage>
</organism>
<keyword evidence="3" id="KW-1185">Reference proteome</keyword>
<sequence>MLFLNKCDSYFRRQRTMAEERVRMASYHLEDVAQLGGLLPPLSHLVRIHNPETLAAAMSLARQVELMELDRLQQAPVKPPPRALPPAPAPRPAPAAGTAPLALPAPALPALPAPPSALPAAQVRGGANQAKRLSPEEQAERRRLGLCYNCNEPYARGHNRVCRRLFYIDGIELADDAPADDGAAQDAPVFSLRAVAGMPVCDTMQVLVTVGAATFTALLDTGSTHNFIAETAARRTGLQAHTGPRLTATVANGERISCPGVLRHTPINIAGEEFCVDLYIMPLAGYDLVLGTQWLVTLGPVVWDFTKRTMSFTRQGRAVCWADVTARGPPSRRPPRLRGPSSMNR</sequence>
<dbReference type="Proteomes" id="UP001341281">
    <property type="component" value="Chromosome 06"/>
</dbReference>
<dbReference type="Gene3D" id="2.40.70.10">
    <property type="entry name" value="Acid Proteases"/>
    <property type="match status" value="1"/>
</dbReference>
<name>A0AAQ3TSE6_PASNO</name>
<dbReference type="PANTHER" id="PTHR15503">
    <property type="entry name" value="LDOC1 RELATED"/>
    <property type="match status" value="1"/>
</dbReference>
<dbReference type="Pfam" id="PF08284">
    <property type="entry name" value="RVP_2"/>
    <property type="match status" value="1"/>
</dbReference>
<evidence type="ECO:0000313" key="3">
    <source>
        <dbReference type="Proteomes" id="UP001341281"/>
    </source>
</evidence>
<reference evidence="2 3" key="1">
    <citation type="submission" date="2024-02" db="EMBL/GenBank/DDBJ databases">
        <title>High-quality chromosome-scale genome assembly of Pensacola bahiagrass (Paspalum notatum Flugge var. saurae).</title>
        <authorList>
            <person name="Vega J.M."/>
            <person name="Podio M."/>
            <person name="Orjuela J."/>
            <person name="Siena L.A."/>
            <person name="Pessino S.C."/>
            <person name="Combes M.C."/>
            <person name="Mariac C."/>
            <person name="Albertini E."/>
            <person name="Pupilli F."/>
            <person name="Ortiz J.P.A."/>
            <person name="Leblanc O."/>
        </authorList>
    </citation>
    <scope>NUCLEOTIDE SEQUENCE [LARGE SCALE GENOMIC DNA]</scope>
    <source>
        <strain evidence="2">R1</strain>
        <tissue evidence="2">Leaf</tissue>
    </source>
</reference>
<feature type="region of interest" description="Disordered" evidence="1">
    <location>
        <begin position="325"/>
        <end position="345"/>
    </location>
</feature>
<protein>
    <submittedName>
        <fullName evidence="2">Uncharacterized protein</fullName>
    </submittedName>
</protein>
<dbReference type="PROSITE" id="PS00141">
    <property type="entry name" value="ASP_PROTEASE"/>
    <property type="match status" value="1"/>
</dbReference>
<evidence type="ECO:0000313" key="2">
    <source>
        <dbReference type="EMBL" id="WVZ78855.1"/>
    </source>
</evidence>